<accession>A0AAD7RI70</accession>
<keyword evidence="3" id="KW-1185">Reference proteome</keyword>
<proteinExistence type="predicted"/>
<feature type="region of interest" description="Disordered" evidence="1">
    <location>
        <begin position="15"/>
        <end position="43"/>
    </location>
</feature>
<reference evidence="2" key="1">
    <citation type="journal article" date="2023" name="Science">
        <title>Genome structures resolve the early diversification of teleost fishes.</title>
        <authorList>
            <person name="Parey E."/>
            <person name="Louis A."/>
            <person name="Montfort J."/>
            <person name="Bouchez O."/>
            <person name="Roques C."/>
            <person name="Iampietro C."/>
            <person name="Lluch J."/>
            <person name="Castinel A."/>
            <person name="Donnadieu C."/>
            <person name="Desvignes T."/>
            <person name="Floi Bucao C."/>
            <person name="Jouanno E."/>
            <person name="Wen M."/>
            <person name="Mejri S."/>
            <person name="Dirks R."/>
            <person name="Jansen H."/>
            <person name="Henkel C."/>
            <person name="Chen W.J."/>
            <person name="Zahm M."/>
            <person name="Cabau C."/>
            <person name="Klopp C."/>
            <person name="Thompson A.W."/>
            <person name="Robinson-Rechavi M."/>
            <person name="Braasch I."/>
            <person name="Lecointre G."/>
            <person name="Bobe J."/>
            <person name="Postlethwait J.H."/>
            <person name="Berthelot C."/>
            <person name="Roest Crollius H."/>
            <person name="Guiguen Y."/>
        </authorList>
    </citation>
    <scope>NUCLEOTIDE SEQUENCE</scope>
    <source>
        <strain evidence="2">NC1722</strain>
    </source>
</reference>
<protein>
    <submittedName>
        <fullName evidence="2">Uncharacterized protein</fullName>
    </submittedName>
</protein>
<organism evidence="2 3">
    <name type="scientific">Aldrovandia affinis</name>
    <dbReference type="NCBI Taxonomy" id="143900"/>
    <lineage>
        <taxon>Eukaryota</taxon>
        <taxon>Metazoa</taxon>
        <taxon>Chordata</taxon>
        <taxon>Craniata</taxon>
        <taxon>Vertebrata</taxon>
        <taxon>Euteleostomi</taxon>
        <taxon>Actinopterygii</taxon>
        <taxon>Neopterygii</taxon>
        <taxon>Teleostei</taxon>
        <taxon>Notacanthiformes</taxon>
        <taxon>Halosauridae</taxon>
        <taxon>Aldrovandia</taxon>
    </lineage>
</organism>
<evidence type="ECO:0000313" key="3">
    <source>
        <dbReference type="Proteomes" id="UP001221898"/>
    </source>
</evidence>
<evidence type="ECO:0000313" key="2">
    <source>
        <dbReference type="EMBL" id="KAJ8384694.1"/>
    </source>
</evidence>
<evidence type="ECO:0000256" key="1">
    <source>
        <dbReference type="SAM" id="MobiDB-lite"/>
    </source>
</evidence>
<dbReference type="AlphaFoldDB" id="A0AAD7RI70"/>
<name>A0AAD7RI70_9TELE</name>
<dbReference type="EMBL" id="JAINUG010000266">
    <property type="protein sequence ID" value="KAJ8384694.1"/>
    <property type="molecule type" value="Genomic_DNA"/>
</dbReference>
<gene>
    <name evidence="2" type="ORF">AAFF_G00199000</name>
</gene>
<dbReference type="Proteomes" id="UP001221898">
    <property type="component" value="Unassembled WGS sequence"/>
</dbReference>
<comment type="caution">
    <text evidence="2">The sequence shown here is derived from an EMBL/GenBank/DDBJ whole genome shotgun (WGS) entry which is preliminary data.</text>
</comment>
<sequence>MRWSYLFPQVLQRGSQPTSHRATDATFRLSSRSPERSPGARLLRGSGQALEEGLSWTFTTSEFHLKCLIDQHFSAPPVMCKEFPLGPSSFLRTLCDLLNRTHRTQRQTIRSLRSRPARWPRTATQRSVLGTVERRTAQVRRGVSGEGRDIWGRVLAGRLKGTDSEHIAVL</sequence>